<dbReference type="RefSeq" id="WP_092617839.1">
    <property type="nucleotide sequence ID" value="NZ_FMYK01000003.1"/>
</dbReference>
<organism evidence="2 3">
    <name type="scientific">Acinetobacter marinus</name>
    <dbReference type="NCBI Taxonomy" id="281375"/>
    <lineage>
        <taxon>Bacteria</taxon>
        <taxon>Pseudomonadati</taxon>
        <taxon>Pseudomonadota</taxon>
        <taxon>Gammaproteobacteria</taxon>
        <taxon>Moraxellales</taxon>
        <taxon>Moraxellaceae</taxon>
        <taxon>Acinetobacter</taxon>
    </lineage>
</organism>
<dbReference type="AlphaFoldDB" id="A0A1G6ITX3"/>
<keyword evidence="3" id="KW-1185">Reference proteome</keyword>
<feature type="transmembrane region" description="Helical" evidence="1">
    <location>
        <begin position="6"/>
        <end position="26"/>
    </location>
</feature>
<accession>A0A1G6ITX3</accession>
<gene>
    <name evidence="2" type="ORF">SAMN05421749_103144</name>
</gene>
<keyword evidence="1" id="KW-0472">Membrane</keyword>
<dbReference type="EMBL" id="FMYK01000003">
    <property type="protein sequence ID" value="SDC09904.1"/>
    <property type="molecule type" value="Genomic_DNA"/>
</dbReference>
<keyword evidence="1" id="KW-0812">Transmembrane</keyword>
<evidence type="ECO:0000313" key="2">
    <source>
        <dbReference type="EMBL" id="SDC09904.1"/>
    </source>
</evidence>
<evidence type="ECO:0000256" key="1">
    <source>
        <dbReference type="SAM" id="Phobius"/>
    </source>
</evidence>
<reference evidence="3" key="1">
    <citation type="submission" date="2016-09" db="EMBL/GenBank/DDBJ databases">
        <authorList>
            <person name="Varghese N."/>
            <person name="Submissions S."/>
        </authorList>
    </citation>
    <scope>NUCLEOTIDE SEQUENCE [LARGE SCALE GENOMIC DNA]</scope>
    <source>
        <strain evidence="3">ANC 3699</strain>
    </source>
</reference>
<evidence type="ECO:0000313" key="3">
    <source>
        <dbReference type="Proteomes" id="UP000242317"/>
    </source>
</evidence>
<proteinExistence type="predicted"/>
<sequence>MDKTLFKSLVPMLILISMGLSISYFFNLSNNNYQKNLKAYFQGEKIINDFKDGKYQDILVAYPLVTIYHNQLFSEKPPSKEMQQMADESRCDFIFLLFEALHANDVQKKQILEFLKTENIQVENIYRNKFGQVQARTEQNLSECSGWYPNK</sequence>
<protein>
    <submittedName>
        <fullName evidence="2">Uncharacterized protein</fullName>
    </submittedName>
</protein>
<name>A0A1G6ITX3_9GAMM</name>
<dbReference type="Proteomes" id="UP000242317">
    <property type="component" value="Unassembled WGS sequence"/>
</dbReference>
<keyword evidence="1" id="KW-1133">Transmembrane helix</keyword>